<dbReference type="InterPro" id="IPR002347">
    <property type="entry name" value="SDR_fam"/>
</dbReference>
<evidence type="ECO:0000256" key="1">
    <source>
        <dbReference type="ARBA" id="ARBA00006484"/>
    </source>
</evidence>
<dbReference type="GO" id="GO:0050664">
    <property type="term" value="F:oxidoreductase activity, acting on NAD(P)H, oxygen as acceptor"/>
    <property type="evidence" value="ECO:0007669"/>
    <property type="project" value="TreeGrafter"/>
</dbReference>
<reference evidence="4" key="1">
    <citation type="submission" date="2023-10" db="EMBL/GenBank/DDBJ databases">
        <title>Characterization and genome sequence of Mycobacterium intracellulare ABSURDO, a novel pathogenic isolate with three colony morphotypes that vary in growth and acid-fastness.</title>
        <authorList>
            <person name="Jude B.A."/>
            <person name="Robinson R.T."/>
        </authorList>
    </citation>
    <scope>NUCLEOTIDE SEQUENCE</scope>
    <source>
        <strain evidence="4">ABSURDO Component B</strain>
    </source>
</reference>
<dbReference type="EC" id="1.3.1.87" evidence="4"/>
<dbReference type="PROSITE" id="PS00061">
    <property type="entry name" value="ADH_SHORT"/>
    <property type="match status" value="1"/>
</dbReference>
<dbReference type="EMBL" id="JAWLLD010000025">
    <property type="protein sequence ID" value="MDV7014611.1"/>
    <property type="molecule type" value="Genomic_DNA"/>
</dbReference>
<dbReference type="RefSeq" id="WP_317728456.1">
    <property type="nucleotide sequence ID" value="NZ_JAWLLC010000024.1"/>
</dbReference>
<evidence type="ECO:0000256" key="2">
    <source>
        <dbReference type="ARBA" id="ARBA00023002"/>
    </source>
</evidence>
<evidence type="ECO:0000313" key="5">
    <source>
        <dbReference type="Proteomes" id="UP001187143"/>
    </source>
</evidence>
<name>A0AAE4RF05_MYCIT</name>
<comment type="similarity">
    <text evidence="1 3">Belongs to the short-chain dehydrogenases/reductases (SDR) family.</text>
</comment>
<dbReference type="PRINTS" id="PR00080">
    <property type="entry name" value="SDRFAMILY"/>
</dbReference>
<dbReference type="PANTHER" id="PTHR43008:SF4">
    <property type="entry name" value="CHAIN DEHYDROGENASE, PUTATIVE (AFU_ORTHOLOGUE AFUA_4G08710)-RELATED"/>
    <property type="match status" value="1"/>
</dbReference>
<protein>
    <submittedName>
        <fullName evidence="4">3-(Cis-5,6-dihydroxycyclohexa-1, 3-dien-1-yl)propanoate dehydrogenase</fullName>
        <ecNumber evidence="4">1.3.1.87</ecNumber>
    </submittedName>
</protein>
<keyword evidence="2 4" id="KW-0560">Oxidoreductase</keyword>
<dbReference type="PANTHER" id="PTHR43008">
    <property type="entry name" value="BENZIL REDUCTASE"/>
    <property type="match status" value="1"/>
</dbReference>
<dbReference type="PRINTS" id="PR00081">
    <property type="entry name" value="GDHRDH"/>
</dbReference>
<dbReference type="GO" id="GO:0018498">
    <property type="term" value="F:2,3-dihydroxy-2,3-dihydro-phenylpropionate dehydrogenase activity"/>
    <property type="evidence" value="ECO:0007669"/>
    <property type="project" value="UniProtKB-EC"/>
</dbReference>
<dbReference type="InterPro" id="IPR036291">
    <property type="entry name" value="NAD(P)-bd_dom_sf"/>
</dbReference>
<dbReference type="NCBIfam" id="NF004849">
    <property type="entry name" value="PRK06200.1"/>
    <property type="match status" value="1"/>
</dbReference>
<sequence length="283" mass="29135">MGWLSGRVALVTGGASGIGRAVAERFLAEGACVAVLDRSQRRLGDLESENGNLLTVVGDVTSFVDNRRAVEAAVATFGKLDVFVGNAGIFDYFVPLVNFEGRDLSGAFDEIFAVNVKAYLLGARAALPALLESDSPSIIFTVSNCGFYTSGGGPLYTASKHAVVGVVRQLAYELAPRIRVNGVAPGGTITDLRGIADLDQGDTALSAVPDIAEMLSTTNPLQRAQDPADHAGVYLLLASTENSRAVTGVIINSDGGLGVRGMLQPAGGLGLTTVSTGAAPKPV</sequence>
<dbReference type="InterPro" id="IPR020904">
    <property type="entry name" value="Sc_DH/Rdtase_CS"/>
</dbReference>
<gene>
    <name evidence="4" type="primary">hcaB</name>
    <name evidence="4" type="ORF">R4F53_20185</name>
</gene>
<dbReference type="Proteomes" id="UP001187143">
    <property type="component" value="Unassembled WGS sequence"/>
</dbReference>
<dbReference type="Gene3D" id="3.40.50.720">
    <property type="entry name" value="NAD(P)-binding Rossmann-like Domain"/>
    <property type="match status" value="1"/>
</dbReference>
<accession>A0AAE4RF05</accession>
<dbReference type="SUPFAM" id="SSF51735">
    <property type="entry name" value="NAD(P)-binding Rossmann-fold domains"/>
    <property type="match status" value="1"/>
</dbReference>
<dbReference type="Pfam" id="PF00106">
    <property type="entry name" value="adh_short"/>
    <property type="match status" value="1"/>
</dbReference>
<comment type="caution">
    <text evidence="4">The sequence shown here is derived from an EMBL/GenBank/DDBJ whole genome shotgun (WGS) entry which is preliminary data.</text>
</comment>
<dbReference type="AlphaFoldDB" id="A0AAE4RF05"/>
<proteinExistence type="inferred from homology"/>
<dbReference type="FunFam" id="3.40.50.720:FF:000084">
    <property type="entry name" value="Short-chain dehydrogenase reductase"/>
    <property type="match status" value="1"/>
</dbReference>
<organism evidence="4 5">
    <name type="scientific">Mycobacterium intracellulare</name>
    <dbReference type="NCBI Taxonomy" id="1767"/>
    <lineage>
        <taxon>Bacteria</taxon>
        <taxon>Bacillati</taxon>
        <taxon>Actinomycetota</taxon>
        <taxon>Actinomycetes</taxon>
        <taxon>Mycobacteriales</taxon>
        <taxon>Mycobacteriaceae</taxon>
        <taxon>Mycobacterium</taxon>
        <taxon>Mycobacterium avium complex (MAC)</taxon>
    </lineage>
</organism>
<evidence type="ECO:0000256" key="3">
    <source>
        <dbReference type="RuleBase" id="RU000363"/>
    </source>
</evidence>
<evidence type="ECO:0000313" key="4">
    <source>
        <dbReference type="EMBL" id="MDV7014611.1"/>
    </source>
</evidence>